<dbReference type="InterPro" id="IPR000504">
    <property type="entry name" value="RRM_dom"/>
</dbReference>
<reference evidence="5" key="1">
    <citation type="submission" date="2016-04" db="EMBL/GenBank/DDBJ databases">
        <title>Comparative genomics of biotechnologically important yeasts.</title>
        <authorList>
            <consortium name="DOE Joint Genome Institute"/>
            <person name="Riley R."/>
            <person name="Haridas S."/>
            <person name="Wolfe K.H."/>
            <person name="Lopes M.R."/>
            <person name="Hittinger C.T."/>
            <person name="Goker M."/>
            <person name="Salamov A."/>
            <person name="Wisecaver J."/>
            <person name="Long T.M."/>
            <person name="Aerts A.L."/>
            <person name="Barry K."/>
            <person name="Choi C."/>
            <person name="Clum A."/>
            <person name="Coughlan A.Y."/>
            <person name="Deshpande S."/>
            <person name="Douglass A.P."/>
            <person name="Hanson S.J."/>
            <person name="Klenk H.-P."/>
            <person name="Labutti K."/>
            <person name="Lapidus A."/>
            <person name="Lindquist E."/>
            <person name="Lipzen A."/>
            <person name="Meier-Kolthoff J.P."/>
            <person name="Ohm R.A."/>
            <person name="Otillar R.P."/>
            <person name="Pangilinan J."/>
            <person name="Peng Y."/>
            <person name="Rokas A."/>
            <person name="Rosa C.A."/>
            <person name="Scheuner C."/>
            <person name="Sibirny A.A."/>
            <person name="Slot J.C."/>
            <person name="Stielow J.B."/>
            <person name="Sun H."/>
            <person name="Kurtzman C.P."/>
            <person name="Blackwell M."/>
            <person name="Grigoriev I.V."/>
            <person name="Jeffries T.W."/>
        </authorList>
    </citation>
    <scope>NUCLEOTIDE SEQUENCE [LARGE SCALE GENOMIC DNA]</scope>
    <source>
        <strain evidence="5">NRRL YB-2248</strain>
    </source>
</reference>
<dbReference type="EMBL" id="KV453847">
    <property type="protein sequence ID" value="ODV87889.1"/>
    <property type="molecule type" value="Genomic_DNA"/>
</dbReference>
<organism evidence="4 5">
    <name type="scientific">[Candida] arabinofermentans NRRL YB-2248</name>
    <dbReference type="NCBI Taxonomy" id="983967"/>
    <lineage>
        <taxon>Eukaryota</taxon>
        <taxon>Fungi</taxon>
        <taxon>Dikarya</taxon>
        <taxon>Ascomycota</taxon>
        <taxon>Saccharomycotina</taxon>
        <taxon>Pichiomycetes</taxon>
        <taxon>Pichiales</taxon>
        <taxon>Pichiaceae</taxon>
        <taxon>Ogataea</taxon>
        <taxon>Ogataea/Candida clade</taxon>
    </lineage>
</organism>
<dbReference type="Gene3D" id="3.30.70.330">
    <property type="match status" value="1"/>
</dbReference>
<dbReference type="STRING" id="983967.A0A1E4T807"/>
<dbReference type="InterPro" id="IPR012677">
    <property type="entry name" value="Nucleotide-bd_a/b_plait_sf"/>
</dbReference>
<gene>
    <name evidence="4" type="ORF">CANARDRAFT_5201</name>
</gene>
<evidence type="ECO:0000256" key="2">
    <source>
        <dbReference type="SAM" id="MobiDB-lite"/>
    </source>
</evidence>
<accession>A0A1E4T807</accession>
<evidence type="ECO:0000313" key="4">
    <source>
        <dbReference type="EMBL" id="ODV87889.1"/>
    </source>
</evidence>
<feature type="domain" description="RRM" evidence="3">
    <location>
        <begin position="25"/>
        <end position="105"/>
    </location>
</feature>
<dbReference type="Pfam" id="PF00076">
    <property type="entry name" value="RRM_1"/>
    <property type="match status" value="1"/>
</dbReference>
<proteinExistence type="predicted"/>
<dbReference type="SUPFAM" id="SSF54928">
    <property type="entry name" value="RNA-binding domain, RBD"/>
    <property type="match status" value="1"/>
</dbReference>
<feature type="compositionally biased region" description="Polar residues" evidence="2">
    <location>
        <begin position="160"/>
        <end position="169"/>
    </location>
</feature>
<dbReference type="OrthoDB" id="266020at2759"/>
<dbReference type="InterPro" id="IPR035979">
    <property type="entry name" value="RBD_domain_sf"/>
</dbReference>
<keyword evidence="5" id="KW-1185">Reference proteome</keyword>
<dbReference type="GO" id="GO:0003723">
    <property type="term" value="F:RNA binding"/>
    <property type="evidence" value="ECO:0007669"/>
    <property type="project" value="UniProtKB-UniRule"/>
</dbReference>
<feature type="compositionally biased region" description="Basic and acidic residues" evidence="2">
    <location>
        <begin position="137"/>
        <end position="146"/>
    </location>
</feature>
<dbReference type="PROSITE" id="PS50102">
    <property type="entry name" value="RRM"/>
    <property type="match status" value="1"/>
</dbReference>
<sequence length="261" mass="29135">MSSTFKTPNGATIDSRSVNSPNNISTLYIRNLNEKVSKETLRKKIEDLFNSYHLPVISITIFKNLQLRGQAFVTLYSHEHCLKAIELLNTTIIFEKPLDIYLARSNSDTGAERLIQNQPQETQSDLSFDAYLEEQRKSRLTKREARASSTGAKSNKRSSESTAIGQSGSKKQKIEPSAPNKTIILTKQSSSESLSSDETSSNLNSIFGRYEGFLTVTYVAVKKVALVDFVNEIYSSRCMEALTEDGVANIGGEKWLIKFAK</sequence>
<dbReference type="AlphaFoldDB" id="A0A1E4T807"/>
<evidence type="ECO:0000259" key="3">
    <source>
        <dbReference type="PROSITE" id="PS50102"/>
    </source>
</evidence>
<evidence type="ECO:0000256" key="1">
    <source>
        <dbReference type="PROSITE-ProRule" id="PRU00176"/>
    </source>
</evidence>
<protein>
    <recommendedName>
        <fullName evidence="3">RRM domain-containing protein</fullName>
    </recommendedName>
</protein>
<keyword evidence="1" id="KW-0694">RNA-binding</keyword>
<dbReference type="Proteomes" id="UP000094801">
    <property type="component" value="Unassembled WGS sequence"/>
</dbReference>
<evidence type="ECO:0000313" key="5">
    <source>
        <dbReference type="Proteomes" id="UP000094801"/>
    </source>
</evidence>
<dbReference type="SMART" id="SM00360">
    <property type="entry name" value="RRM"/>
    <property type="match status" value="1"/>
</dbReference>
<name>A0A1E4T807_9ASCO</name>
<feature type="region of interest" description="Disordered" evidence="2">
    <location>
        <begin position="137"/>
        <end position="181"/>
    </location>
</feature>